<comment type="pathway">
    <text evidence="2 11">Nucleoside biosynthesis; alpha-ribazole biosynthesis; alpha-ribazole from 5,6-dimethylbenzimidazole: step 1/2.</text>
</comment>
<feature type="region of interest" description="Disordered" evidence="12">
    <location>
        <begin position="264"/>
        <end position="288"/>
    </location>
</feature>
<evidence type="ECO:0000256" key="5">
    <source>
        <dbReference type="ARBA" id="ARBA00015486"/>
    </source>
</evidence>
<dbReference type="EMBL" id="CP041695">
    <property type="protein sequence ID" value="QDP83275.1"/>
    <property type="molecule type" value="Genomic_DNA"/>
</dbReference>
<evidence type="ECO:0000256" key="3">
    <source>
        <dbReference type="ARBA" id="ARBA00007110"/>
    </source>
</evidence>
<dbReference type="InterPro" id="IPR027417">
    <property type="entry name" value="P-loop_NTPase"/>
</dbReference>
<evidence type="ECO:0000256" key="4">
    <source>
        <dbReference type="ARBA" id="ARBA00011991"/>
    </source>
</evidence>
<proteinExistence type="inferred from homology"/>
<feature type="region of interest" description="Disordered" evidence="12">
    <location>
        <begin position="713"/>
        <end position="763"/>
    </location>
</feature>
<dbReference type="GO" id="GO:0000166">
    <property type="term" value="F:nucleotide binding"/>
    <property type="evidence" value="ECO:0007669"/>
    <property type="project" value="InterPro"/>
</dbReference>
<feature type="region of interest" description="Disordered" evidence="12">
    <location>
        <begin position="313"/>
        <end position="348"/>
    </location>
</feature>
<dbReference type="Gene3D" id="3.40.50.10210">
    <property type="match status" value="1"/>
</dbReference>
<reference evidence="13 14" key="1">
    <citation type="submission" date="2019-07" db="EMBL/GenBank/DDBJ databases">
        <title>Complete Genome Sequence and Methylome Analysis of Nocardia otitidis-caviarum NEB252.</title>
        <authorList>
            <person name="Fomenkov A."/>
            <person name="Anton B.P."/>
            <person name="Vincze T."/>
            <person name="Roberts R.J."/>
        </authorList>
    </citation>
    <scope>NUCLEOTIDE SEQUENCE [LARGE SCALE GENOMIC DNA]</scope>
    <source>
        <strain evidence="13 14">NEB252</strain>
    </source>
</reference>
<dbReference type="InterPro" id="IPR017846">
    <property type="entry name" value="Nict_dMeBzImd_PRibTrfase_bact"/>
</dbReference>
<evidence type="ECO:0000256" key="10">
    <source>
        <dbReference type="ARBA" id="ARBA00047340"/>
    </source>
</evidence>
<dbReference type="GO" id="GO:0008939">
    <property type="term" value="F:nicotinate-nucleotide-dimethylbenzimidazole phosphoribosyltransferase activity"/>
    <property type="evidence" value="ECO:0007669"/>
    <property type="project" value="UniProtKB-UniRule"/>
</dbReference>
<dbReference type="HAMAP" id="MF_00230">
    <property type="entry name" value="CobT"/>
    <property type="match status" value="1"/>
</dbReference>
<evidence type="ECO:0000256" key="6">
    <source>
        <dbReference type="ARBA" id="ARBA00022573"/>
    </source>
</evidence>
<dbReference type="InterPro" id="IPR023195">
    <property type="entry name" value="Nict_dMeBzImd_PRibTrfase_N"/>
</dbReference>
<dbReference type="FunFam" id="3.40.50.10210:FF:000001">
    <property type="entry name" value="Nicotinate-nucleotide--dimethylbenzimidazole phosphoribosyltransferase"/>
    <property type="match status" value="1"/>
</dbReference>
<dbReference type="GO" id="GO:0043752">
    <property type="term" value="F:adenosylcobinamide kinase activity"/>
    <property type="evidence" value="ECO:0007669"/>
    <property type="project" value="InterPro"/>
</dbReference>
<organism evidence="13 14">
    <name type="scientific">Nocardia otitidiscaviarum</name>
    <dbReference type="NCBI Taxonomy" id="1823"/>
    <lineage>
        <taxon>Bacteria</taxon>
        <taxon>Bacillati</taxon>
        <taxon>Actinomycetota</taxon>
        <taxon>Actinomycetes</taxon>
        <taxon>Mycobacteriales</taxon>
        <taxon>Nocardiaceae</taxon>
        <taxon>Nocardia</taxon>
    </lineage>
</organism>
<keyword evidence="7 11" id="KW-0328">Glycosyltransferase</keyword>
<dbReference type="PANTHER" id="PTHR43463">
    <property type="entry name" value="NICOTINATE-NUCLEOTIDE--DIMETHYLBENZIMIDAZOLE PHOSPHORIBOSYLTRANSFERASE"/>
    <property type="match status" value="1"/>
</dbReference>
<dbReference type="SUPFAM" id="SSF52733">
    <property type="entry name" value="Nicotinate mononucleotide:5,6-dimethylbenzimidazole phosphoribosyltransferase (CobT)"/>
    <property type="match status" value="1"/>
</dbReference>
<evidence type="ECO:0000313" key="14">
    <source>
        <dbReference type="Proteomes" id="UP000317039"/>
    </source>
</evidence>
<dbReference type="Gene3D" id="3.40.50.300">
    <property type="entry name" value="P-loop containing nucleotide triphosphate hydrolases"/>
    <property type="match status" value="1"/>
</dbReference>
<dbReference type="CDD" id="cd00544">
    <property type="entry name" value="CobU"/>
    <property type="match status" value="1"/>
</dbReference>
<comment type="similarity">
    <text evidence="3 11">Belongs to the CobT family.</text>
</comment>
<evidence type="ECO:0000256" key="2">
    <source>
        <dbReference type="ARBA" id="ARBA00005049"/>
    </source>
</evidence>
<dbReference type="InterPro" id="IPR003203">
    <property type="entry name" value="CobU/CobP"/>
</dbReference>
<evidence type="ECO:0000256" key="7">
    <source>
        <dbReference type="ARBA" id="ARBA00022676"/>
    </source>
</evidence>
<accession>A0A516NWK6</accession>
<evidence type="ECO:0000256" key="1">
    <source>
        <dbReference type="ARBA" id="ARBA00002197"/>
    </source>
</evidence>
<dbReference type="EC" id="2.4.2.21" evidence="4 11"/>
<dbReference type="UniPathway" id="UPA00148">
    <property type="reaction ID" value="UER00236"/>
</dbReference>
<feature type="active site" description="Proton acceptor" evidence="11">
    <location>
        <position position="684"/>
    </location>
</feature>
<keyword evidence="6 11" id="KW-0169">Cobalamin biosynthesis</keyword>
<evidence type="ECO:0000256" key="11">
    <source>
        <dbReference type="HAMAP-Rule" id="MF_00230"/>
    </source>
</evidence>
<dbReference type="Proteomes" id="UP000317039">
    <property type="component" value="Chromosome"/>
</dbReference>
<feature type="compositionally biased region" description="Gly residues" evidence="12">
    <location>
        <begin position="338"/>
        <end position="348"/>
    </location>
</feature>
<dbReference type="CDD" id="cd02439">
    <property type="entry name" value="DMB-PRT_CobT"/>
    <property type="match status" value="1"/>
</dbReference>
<dbReference type="InterPro" id="IPR036087">
    <property type="entry name" value="Nict_dMeBzImd_PRibTrfase_sf"/>
</dbReference>
<keyword evidence="8 11" id="KW-0808">Transferase</keyword>
<gene>
    <name evidence="11 13" type="primary">cobT</name>
    <name evidence="13" type="ORF">FOH10_07525</name>
</gene>
<evidence type="ECO:0000256" key="8">
    <source>
        <dbReference type="ARBA" id="ARBA00022679"/>
    </source>
</evidence>
<dbReference type="Pfam" id="PF02277">
    <property type="entry name" value="DBI_PRT"/>
    <property type="match status" value="1"/>
</dbReference>
<sequence length="763" mass="75563">MPPPCAGQGYGPWVRGEGSGHSCSPARAGVGVGWGGPRGAVIDTVLTVSHTAHSTDRPLRTLVLGGARSGKSAFAEQLVAAGPVRYIATAVVDPADTDFAERIAAHQARRPADWTVVEGDPIAGLGQSTSATLIDDLGTWLTARLDARKAWELPRGTVGPDLDALVAAVAGYAERLVIVSPEVGLGVIPATRSGRLFRDEIGTLNQRLAAVCDEVYLLVAGQAVRVKPGVGGEDSGAAGAGASAHEVTKAEAAQYDSSGLSVPAAMGGAHSGEAGIDEAPADGAAGRVDSAAGRAERVAGLLTSAAGAAMSGAGSAGSGAGRMGSSAGAVESGAASTAGGGSGAGAAGGAIASTGGEGAQRRVGLSKGSAVAVEFGPVAGPDAAMRAAAGERQGQLTKPAGALGRLEALGNWVAACQGVCPPRQFERARVVVFAGDHGVARHGVSAYPSEVTAQMVANFLHGGAAVNVLARLADATVRVVDLAVEGDTAAEISTFKVRRSSGSIDREDALTEDETRTALHAGAALADEEIDSGADLLIAGDMGIGNTTPATVLIAAVTDTEPVVAVGRGTGIDDAGWMRKTAAVRDAMWRARPVVKDPQALLRVAGGADFAAMAGFLARAAARRTPVILDGVVVTAAALIAEQLAPGASAWWVAGHRSSEPAHRIALDRLRLEPLVDLSMRLGEGSGALTALPVLRAAVAALGEMATFAEAGVSTADSSDGDATVGGSSEAGVRAGNSTESGGGGTTSSEAGVGAADSPEASA</sequence>
<name>A0A516NWK6_9NOCA</name>
<dbReference type="Gene3D" id="1.10.1610.10">
    <property type="match status" value="1"/>
</dbReference>
<dbReference type="GO" id="GO:0009236">
    <property type="term" value="P:cobalamin biosynthetic process"/>
    <property type="evidence" value="ECO:0007669"/>
    <property type="project" value="UniProtKB-UniRule"/>
</dbReference>
<dbReference type="InterPro" id="IPR003200">
    <property type="entry name" value="Nict_dMeBzImd_PRibTrfase"/>
</dbReference>
<dbReference type="AlphaFoldDB" id="A0A516NWK6"/>
<dbReference type="Pfam" id="PF02283">
    <property type="entry name" value="CobU"/>
    <property type="match status" value="1"/>
</dbReference>
<feature type="compositionally biased region" description="Low complexity" evidence="12">
    <location>
        <begin position="747"/>
        <end position="756"/>
    </location>
</feature>
<evidence type="ECO:0000256" key="9">
    <source>
        <dbReference type="ARBA" id="ARBA00030686"/>
    </source>
</evidence>
<evidence type="ECO:0000256" key="12">
    <source>
        <dbReference type="SAM" id="MobiDB-lite"/>
    </source>
</evidence>
<dbReference type="KEGG" id="nod:FOH10_07525"/>
<evidence type="ECO:0000313" key="13">
    <source>
        <dbReference type="EMBL" id="QDP83275.1"/>
    </source>
</evidence>
<comment type="function">
    <text evidence="1 11">Catalyzes the synthesis of alpha-ribazole-5'-phosphate from nicotinate mononucleotide (NAMN) and 5,6-dimethylbenzimidazole (DMB).</text>
</comment>
<feature type="compositionally biased region" description="Low complexity" evidence="12">
    <location>
        <begin position="323"/>
        <end position="337"/>
    </location>
</feature>
<dbReference type="PANTHER" id="PTHR43463:SF1">
    <property type="entry name" value="NICOTINATE-NUCLEOTIDE--DIMETHYLBENZIMIDAZOLE PHOSPHORIBOSYLTRANSFERASE"/>
    <property type="match status" value="1"/>
</dbReference>
<protein>
    <recommendedName>
        <fullName evidence="5 11">Nicotinate-nucleotide--dimethylbenzimidazole phosphoribosyltransferase</fullName>
        <shortName evidence="11">NN:DBI PRT</shortName>
        <ecNumber evidence="4 11">2.4.2.21</ecNumber>
    </recommendedName>
    <alternativeName>
        <fullName evidence="9 11">N(1)-alpha-phosphoribosyltransferase</fullName>
    </alternativeName>
</protein>
<dbReference type="NCBIfam" id="NF000996">
    <property type="entry name" value="PRK00105.1"/>
    <property type="match status" value="1"/>
</dbReference>
<comment type="catalytic activity">
    <reaction evidence="10 11">
        <text>5,6-dimethylbenzimidazole + nicotinate beta-D-ribonucleotide = alpha-ribazole 5'-phosphate + nicotinate + H(+)</text>
        <dbReference type="Rhea" id="RHEA:11196"/>
        <dbReference type="ChEBI" id="CHEBI:15378"/>
        <dbReference type="ChEBI" id="CHEBI:15890"/>
        <dbReference type="ChEBI" id="CHEBI:32544"/>
        <dbReference type="ChEBI" id="CHEBI:57502"/>
        <dbReference type="ChEBI" id="CHEBI:57918"/>
        <dbReference type="EC" id="2.4.2.21"/>
    </reaction>
</comment>
<dbReference type="NCBIfam" id="TIGR03160">
    <property type="entry name" value="cobT_DBIPRT"/>
    <property type="match status" value="1"/>
</dbReference>
<dbReference type="UniPathway" id="UPA00061">
    <property type="reaction ID" value="UER00516"/>
</dbReference>
<dbReference type="SUPFAM" id="SSF52540">
    <property type="entry name" value="P-loop containing nucleoside triphosphate hydrolases"/>
    <property type="match status" value="1"/>
</dbReference>